<dbReference type="Pfam" id="PF01381">
    <property type="entry name" value="HTH_3"/>
    <property type="match status" value="1"/>
</dbReference>
<dbReference type="AlphaFoldDB" id="A0A1M5Z360"/>
<evidence type="ECO:0000313" key="3">
    <source>
        <dbReference type="EMBL" id="SHI18675.1"/>
    </source>
</evidence>
<dbReference type="InterPro" id="IPR001387">
    <property type="entry name" value="Cro/C1-type_HTH"/>
</dbReference>
<dbReference type="EMBL" id="FQXV01000013">
    <property type="protein sequence ID" value="SHI18675.1"/>
    <property type="molecule type" value="Genomic_DNA"/>
</dbReference>
<gene>
    <name evidence="3" type="ORF">SAMN02745823_03146</name>
</gene>
<reference evidence="3 4" key="1">
    <citation type="submission" date="2016-11" db="EMBL/GenBank/DDBJ databases">
        <authorList>
            <person name="Jaros S."/>
            <person name="Januszkiewicz K."/>
            <person name="Wedrychowicz H."/>
        </authorList>
    </citation>
    <scope>NUCLEOTIDE SEQUENCE [LARGE SCALE GENOMIC DNA]</scope>
    <source>
        <strain evidence="3 4">DSM 10068</strain>
    </source>
</reference>
<feature type="domain" description="HTH cro/C1-type" evidence="2">
    <location>
        <begin position="12"/>
        <end position="66"/>
    </location>
</feature>
<proteinExistence type="predicted"/>
<dbReference type="RefSeq" id="WP_159435440.1">
    <property type="nucleotide sequence ID" value="NZ_FQXV01000013.1"/>
</dbReference>
<dbReference type="OrthoDB" id="9815852at2"/>
<dbReference type="SMART" id="SM00530">
    <property type="entry name" value="HTH_XRE"/>
    <property type="match status" value="1"/>
</dbReference>
<keyword evidence="1" id="KW-0238">DNA-binding</keyword>
<dbReference type="GO" id="GO:0003677">
    <property type="term" value="F:DNA binding"/>
    <property type="evidence" value="ECO:0007669"/>
    <property type="project" value="UniProtKB-KW"/>
</dbReference>
<dbReference type="Proteomes" id="UP000183995">
    <property type="component" value="Unassembled WGS sequence"/>
</dbReference>
<name>A0A1M5Z360_9FIRM</name>
<dbReference type="InterPro" id="IPR010982">
    <property type="entry name" value="Lambda_DNA-bd_dom_sf"/>
</dbReference>
<keyword evidence="4" id="KW-1185">Reference proteome</keyword>
<dbReference type="PROSITE" id="PS50943">
    <property type="entry name" value="HTH_CROC1"/>
    <property type="match status" value="1"/>
</dbReference>
<evidence type="ECO:0000256" key="1">
    <source>
        <dbReference type="ARBA" id="ARBA00023125"/>
    </source>
</evidence>
<sequence length="116" mass="13383">MTELGLSIARKLKEARSARGYEQKYVAARIGISESKLGHYENGRAEPDIDTLHKLSKFYDASLDEWLNLDMSEPMVVVQSDEKEIIMKYRAVSSQLKEDIRDYVNMKYGKHIKQGQ</sequence>
<evidence type="ECO:0000313" key="4">
    <source>
        <dbReference type="Proteomes" id="UP000183995"/>
    </source>
</evidence>
<organism evidence="3 4">
    <name type="scientific">Sporobacter termitidis DSM 10068</name>
    <dbReference type="NCBI Taxonomy" id="1123282"/>
    <lineage>
        <taxon>Bacteria</taxon>
        <taxon>Bacillati</taxon>
        <taxon>Bacillota</taxon>
        <taxon>Clostridia</taxon>
        <taxon>Eubacteriales</taxon>
        <taxon>Oscillospiraceae</taxon>
        <taxon>Sporobacter</taxon>
    </lineage>
</organism>
<evidence type="ECO:0000259" key="2">
    <source>
        <dbReference type="PROSITE" id="PS50943"/>
    </source>
</evidence>
<dbReference type="STRING" id="1123282.SAMN02745823_03146"/>
<dbReference type="Gene3D" id="1.10.260.40">
    <property type="entry name" value="lambda repressor-like DNA-binding domains"/>
    <property type="match status" value="1"/>
</dbReference>
<dbReference type="CDD" id="cd00093">
    <property type="entry name" value="HTH_XRE"/>
    <property type="match status" value="1"/>
</dbReference>
<dbReference type="PANTHER" id="PTHR46558:SF11">
    <property type="entry name" value="HTH-TYPE TRANSCRIPTIONAL REGULATOR XRE"/>
    <property type="match status" value="1"/>
</dbReference>
<protein>
    <submittedName>
        <fullName evidence="3">Helix-turn-helix</fullName>
    </submittedName>
</protein>
<dbReference type="SUPFAM" id="SSF47413">
    <property type="entry name" value="lambda repressor-like DNA-binding domains"/>
    <property type="match status" value="1"/>
</dbReference>
<dbReference type="PANTHER" id="PTHR46558">
    <property type="entry name" value="TRACRIPTIONAL REGULATORY PROTEIN-RELATED-RELATED"/>
    <property type="match status" value="1"/>
</dbReference>
<accession>A0A1M5Z360</accession>